<dbReference type="Proteomes" id="UP000070544">
    <property type="component" value="Unassembled WGS sequence"/>
</dbReference>
<sequence>MCQSTAFLLYFFSSTFSASILSSPSPLFAPAFSNRSDPRLAAPQDGPNRATPRNETNRATPPPQNTPRQRKENNGIIPDTRESVDDHEIPPSLPPCVTAWTHSVDLRRVGVGVS</sequence>
<reference evidence="3 4" key="1">
    <citation type="journal article" date="2015" name="Genome Biol. Evol.">
        <title>Phylogenomic analyses indicate that early fungi evolved digesting cell walls of algal ancestors of land plants.</title>
        <authorList>
            <person name="Chang Y."/>
            <person name="Wang S."/>
            <person name="Sekimoto S."/>
            <person name="Aerts A.L."/>
            <person name="Choi C."/>
            <person name="Clum A."/>
            <person name="LaButti K.M."/>
            <person name="Lindquist E.A."/>
            <person name="Yee Ngan C."/>
            <person name="Ohm R.A."/>
            <person name="Salamov A.A."/>
            <person name="Grigoriev I.V."/>
            <person name="Spatafora J.W."/>
            <person name="Berbee M.L."/>
        </authorList>
    </citation>
    <scope>NUCLEOTIDE SEQUENCE [LARGE SCALE GENOMIC DNA]</scope>
    <source>
        <strain evidence="3 4">JEL478</strain>
    </source>
</reference>
<evidence type="ECO:0000313" key="3">
    <source>
        <dbReference type="EMBL" id="KXS16023.1"/>
    </source>
</evidence>
<feature type="compositionally biased region" description="Basic and acidic residues" evidence="1">
    <location>
        <begin position="69"/>
        <end position="89"/>
    </location>
</feature>
<proteinExistence type="predicted"/>
<organism evidence="3 4">
    <name type="scientific">Gonapodya prolifera (strain JEL478)</name>
    <name type="common">Monoblepharis prolifera</name>
    <dbReference type="NCBI Taxonomy" id="1344416"/>
    <lineage>
        <taxon>Eukaryota</taxon>
        <taxon>Fungi</taxon>
        <taxon>Fungi incertae sedis</taxon>
        <taxon>Chytridiomycota</taxon>
        <taxon>Chytridiomycota incertae sedis</taxon>
        <taxon>Monoblepharidomycetes</taxon>
        <taxon>Monoblepharidales</taxon>
        <taxon>Gonapodyaceae</taxon>
        <taxon>Gonapodya</taxon>
    </lineage>
</organism>
<accession>A0A139AHZ0</accession>
<evidence type="ECO:0000256" key="1">
    <source>
        <dbReference type="SAM" id="MobiDB-lite"/>
    </source>
</evidence>
<evidence type="ECO:0000256" key="2">
    <source>
        <dbReference type="SAM" id="SignalP"/>
    </source>
</evidence>
<feature type="signal peptide" evidence="2">
    <location>
        <begin position="1"/>
        <end position="17"/>
    </location>
</feature>
<name>A0A139AHZ0_GONPJ</name>
<keyword evidence="2" id="KW-0732">Signal</keyword>
<feature type="chain" id="PRO_5007296210" description="Secreted protein" evidence="2">
    <location>
        <begin position="18"/>
        <end position="114"/>
    </location>
</feature>
<dbReference type="EMBL" id="KQ965758">
    <property type="protein sequence ID" value="KXS16023.1"/>
    <property type="molecule type" value="Genomic_DNA"/>
</dbReference>
<gene>
    <name evidence="3" type="ORF">M427DRAFT_56316</name>
</gene>
<evidence type="ECO:0008006" key="5">
    <source>
        <dbReference type="Google" id="ProtNLM"/>
    </source>
</evidence>
<protein>
    <recommendedName>
        <fullName evidence="5">Secreted protein</fullName>
    </recommendedName>
</protein>
<evidence type="ECO:0000313" key="4">
    <source>
        <dbReference type="Proteomes" id="UP000070544"/>
    </source>
</evidence>
<feature type="region of interest" description="Disordered" evidence="1">
    <location>
        <begin position="27"/>
        <end position="94"/>
    </location>
</feature>
<keyword evidence="4" id="KW-1185">Reference proteome</keyword>
<dbReference type="AlphaFoldDB" id="A0A139AHZ0"/>